<feature type="domain" description="Pyosin/cloacin translocation" evidence="7">
    <location>
        <begin position="394"/>
        <end position="492"/>
    </location>
</feature>
<organism evidence="8 9">
    <name type="scientific">Pseudomonas silesiensis</name>
    <dbReference type="NCBI Taxonomy" id="1853130"/>
    <lineage>
        <taxon>Bacteria</taxon>
        <taxon>Pseudomonadati</taxon>
        <taxon>Pseudomonadota</taxon>
        <taxon>Gammaproteobacteria</taxon>
        <taxon>Pseudomonadales</taxon>
        <taxon>Pseudomonadaceae</taxon>
        <taxon>Pseudomonas</taxon>
    </lineage>
</organism>
<proteinExistence type="inferred from homology"/>
<keyword evidence="6" id="KW-0175">Coiled coil</keyword>
<dbReference type="SUPFAM" id="SSF47345">
    <property type="entry name" value="Colicin E immunity proteins"/>
    <property type="match status" value="1"/>
</dbReference>
<reference evidence="8 9" key="1">
    <citation type="journal article" date="2018" name="Syst. Appl. Microbiol.">
        <title>Pseudomonas silesiensis sp. nov. strain A3T isolated from a biological pesticide sewage treatment plant and analysis of the complete genome sequence.</title>
        <authorList>
            <person name="Kaminski M.A."/>
            <person name="Furmanczyk E.M."/>
            <person name="Sobczak A."/>
            <person name="Dziembowski A."/>
            <person name="Lipinski L."/>
        </authorList>
    </citation>
    <scope>NUCLEOTIDE SEQUENCE [LARGE SCALE GENOMIC DNA]</scope>
    <source>
        <strain evidence="8 9">A3</strain>
    </source>
</reference>
<name>A0A191YU39_9PSED</name>
<dbReference type="OrthoDB" id="6810874at2"/>
<evidence type="ECO:0000256" key="2">
    <source>
        <dbReference type="ARBA" id="ARBA00022529"/>
    </source>
</evidence>
<feature type="coiled-coil region" evidence="6">
    <location>
        <begin position="219"/>
        <end position="246"/>
    </location>
</feature>
<keyword evidence="4" id="KW-0079">Bacteriocin immunity</keyword>
<evidence type="ECO:0000313" key="8">
    <source>
        <dbReference type="EMBL" id="ANJ56385.1"/>
    </source>
</evidence>
<dbReference type="GO" id="GO:0031640">
    <property type="term" value="P:killing of cells of another organism"/>
    <property type="evidence" value="ECO:0007669"/>
    <property type="project" value="UniProtKB-KW"/>
</dbReference>
<dbReference type="InterPro" id="IPR000290">
    <property type="entry name" value="Colicin_pyocin"/>
</dbReference>
<evidence type="ECO:0000313" key="9">
    <source>
        <dbReference type="Proteomes" id="UP000078354"/>
    </source>
</evidence>
<sequence length="498" mass="55694">MELKATLKEYTTSEFQALVNRIWAVDLPKQDHDRLINHFDRIVGHPQGADLLFYANDRFISNSAELVVHNVRSWHKKQGVAAFQDETVAVPRPSVPTSPVARSLMEVQKIAADVALSEQAVEMAFGVFERGIQHSRSQQSAPLGISEQETRIRALELAQHETLIAVRKFEFHKMRIQFAKNSAQSNLNYARSEQAQWQGITQQINATHDRYIALLATIAQRHRAFHDQAEALLEEAQEQLIRSRTQAGVGPAQTAHLMPASLVVANKRPDILLDRAPSTLLFSQQVDLQKAIRSAVAEFTWRNTSGELSDENQCAGVLQFEFSSRADTKIFGLSVPLSELQPLEGQDWQALAAEGSEVEVFFRMGTAVVPGKPGTMFKGLREIKVLEQVYITPSPRNTPSARVRVRVAQYDEQLNAYSFTTDGTAPITVRWAEPVTLERSVPAAPTASHRLGFVHSSPLPALEPLAGEGKDLRIDDYIVVFPFESELDPLYVIFTNRR</sequence>
<dbReference type="EMBL" id="CP014870">
    <property type="protein sequence ID" value="ANJ56385.1"/>
    <property type="molecule type" value="Genomic_DNA"/>
</dbReference>
<dbReference type="GO" id="GO:0030153">
    <property type="term" value="P:bacteriocin immunity"/>
    <property type="evidence" value="ECO:0007669"/>
    <property type="project" value="UniProtKB-KW"/>
</dbReference>
<comment type="similarity">
    <text evidence="1">Belongs to the colicins ColE2/ColE8/ColE9 and pyocins S1/S2 family.</text>
</comment>
<dbReference type="Pfam" id="PF01320">
    <property type="entry name" value="Colicin_Pyocin"/>
    <property type="match status" value="1"/>
</dbReference>
<evidence type="ECO:0000256" key="4">
    <source>
        <dbReference type="ARBA" id="ARBA00023025"/>
    </source>
</evidence>
<dbReference type="InterPro" id="IPR036302">
    <property type="entry name" value="Pyosin/cloacin_T_dom_sf"/>
</dbReference>
<keyword evidence="2" id="KW-0929">Antimicrobial</keyword>
<accession>A0A191YU39</accession>
<evidence type="ECO:0000256" key="6">
    <source>
        <dbReference type="SAM" id="Coils"/>
    </source>
</evidence>
<dbReference type="Gene3D" id="1.10.1200.20">
    <property type="entry name" value="Colicin E immunity protein"/>
    <property type="match status" value="1"/>
</dbReference>
<keyword evidence="9" id="KW-1185">Reference proteome</keyword>
<gene>
    <name evidence="8" type="ORF">PMA3_15035</name>
</gene>
<keyword evidence="5" id="KW-0078">Bacteriocin</keyword>
<dbReference type="InterPro" id="IPR035900">
    <property type="entry name" value="Colicin_E_sf"/>
</dbReference>
<evidence type="ECO:0000256" key="3">
    <source>
        <dbReference type="ARBA" id="ARBA00023022"/>
    </source>
</evidence>
<dbReference type="KEGG" id="psil:PMA3_15035"/>
<dbReference type="Pfam" id="PF06958">
    <property type="entry name" value="Pyocin_S"/>
    <property type="match status" value="1"/>
</dbReference>
<dbReference type="GO" id="GO:0042742">
    <property type="term" value="P:defense response to bacterium"/>
    <property type="evidence" value="ECO:0007669"/>
    <property type="project" value="UniProtKB-KW"/>
</dbReference>
<evidence type="ECO:0000256" key="5">
    <source>
        <dbReference type="ARBA" id="ARBA00023048"/>
    </source>
</evidence>
<evidence type="ECO:0000256" key="1">
    <source>
        <dbReference type="ARBA" id="ARBA00009346"/>
    </source>
</evidence>
<keyword evidence="3" id="KW-0044">Antibiotic</keyword>
<dbReference type="AlphaFoldDB" id="A0A191YU39"/>
<dbReference type="STRING" id="1853130.PMA3_15035"/>
<dbReference type="RefSeq" id="WP_064677900.1">
    <property type="nucleotide sequence ID" value="NZ_CP014870.1"/>
</dbReference>
<dbReference type="GO" id="GO:0015643">
    <property type="term" value="F:toxic substance binding"/>
    <property type="evidence" value="ECO:0007669"/>
    <property type="project" value="InterPro"/>
</dbReference>
<evidence type="ECO:0000259" key="7">
    <source>
        <dbReference type="Pfam" id="PF06958"/>
    </source>
</evidence>
<dbReference type="Proteomes" id="UP000078354">
    <property type="component" value="Chromosome"/>
</dbReference>
<dbReference type="SUPFAM" id="SSF69369">
    <property type="entry name" value="Cloacin translocation domain"/>
    <property type="match status" value="1"/>
</dbReference>
<protein>
    <submittedName>
        <fullName evidence="8">Colicin immunity protein</fullName>
    </submittedName>
</protein>
<dbReference type="CDD" id="cd16363">
    <property type="entry name" value="Col_Im_like"/>
    <property type="match status" value="1"/>
</dbReference>
<dbReference type="InterPro" id="IPR016128">
    <property type="entry name" value="Pyosin/cloacin_T_dom"/>
</dbReference>